<dbReference type="AlphaFoldDB" id="A0A811ME35"/>
<gene>
    <name evidence="4" type="ORF">NCGR_LOCUS2826</name>
</gene>
<dbReference type="Proteomes" id="UP000604825">
    <property type="component" value="Unassembled WGS sequence"/>
</dbReference>
<dbReference type="InterPro" id="IPR002347">
    <property type="entry name" value="SDR_fam"/>
</dbReference>
<keyword evidence="3" id="KW-1133">Transmembrane helix</keyword>
<dbReference type="PRINTS" id="PR00081">
    <property type="entry name" value="GDHRDH"/>
</dbReference>
<proteinExistence type="predicted"/>
<keyword evidence="1" id="KW-0521">NADP</keyword>
<keyword evidence="2" id="KW-0560">Oxidoreductase</keyword>
<reference evidence="4" key="1">
    <citation type="submission" date="2020-10" db="EMBL/GenBank/DDBJ databases">
        <authorList>
            <person name="Han B."/>
            <person name="Lu T."/>
            <person name="Zhao Q."/>
            <person name="Huang X."/>
            <person name="Zhao Y."/>
        </authorList>
    </citation>
    <scope>NUCLEOTIDE SEQUENCE</scope>
</reference>
<evidence type="ECO:0000256" key="2">
    <source>
        <dbReference type="ARBA" id="ARBA00023002"/>
    </source>
</evidence>
<dbReference type="OrthoDB" id="417891at2759"/>
<feature type="transmembrane region" description="Helical" evidence="3">
    <location>
        <begin position="38"/>
        <end position="58"/>
    </location>
</feature>
<keyword evidence="3" id="KW-0472">Membrane</keyword>
<dbReference type="SUPFAM" id="SSF51735">
    <property type="entry name" value="NAD(P)-binding Rossmann-fold domains"/>
    <property type="match status" value="1"/>
</dbReference>
<comment type="caution">
    <text evidence="4">The sequence shown here is derived from an EMBL/GenBank/DDBJ whole genome shotgun (WGS) entry which is preliminary data.</text>
</comment>
<dbReference type="GO" id="GO:0016491">
    <property type="term" value="F:oxidoreductase activity"/>
    <property type="evidence" value="ECO:0007669"/>
    <property type="project" value="UniProtKB-KW"/>
</dbReference>
<accession>A0A811ME35</accession>
<dbReference type="InterPro" id="IPR020904">
    <property type="entry name" value="Sc_DH/Rdtase_CS"/>
</dbReference>
<evidence type="ECO:0000256" key="1">
    <source>
        <dbReference type="ARBA" id="ARBA00022857"/>
    </source>
</evidence>
<evidence type="ECO:0000256" key="3">
    <source>
        <dbReference type="SAM" id="Phobius"/>
    </source>
</evidence>
<dbReference type="InterPro" id="IPR045000">
    <property type="entry name" value="TR"/>
</dbReference>
<dbReference type="PANTHER" id="PTHR42898">
    <property type="entry name" value="TROPINONE REDUCTASE"/>
    <property type="match status" value="1"/>
</dbReference>
<evidence type="ECO:0000313" key="4">
    <source>
        <dbReference type="EMBL" id="CAD6204914.1"/>
    </source>
</evidence>
<dbReference type="EMBL" id="CAJGYO010000001">
    <property type="protein sequence ID" value="CAD6204914.1"/>
    <property type="molecule type" value="Genomic_DNA"/>
</dbReference>
<dbReference type="InterPro" id="IPR036291">
    <property type="entry name" value="NAD(P)-bd_dom_sf"/>
</dbReference>
<evidence type="ECO:0000313" key="5">
    <source>
        <dbReference type="Proteomes" id="UP000604825"/>
    </source>
</evidence>
<sequence length="177" mass="18950">MEHSAEEYSIVMATNLERAYHLSLLSHPLLKASGSGSIVFISSVAGVVALFSGPIYGMTKAGMNQLAKNLACEWAKDNIRINSIAPGYISTSLTEGVFSNKELRDNILSQAPLRRAGEPEEISSIVAFLCMPGSTYITGQTISVDGGMTINGCYPTPKENMFLNVVETTTTKGAHQS</sequence>
<organism evidence="4 5">
    <name type="scientific">Miscanthus lutarioriparius</name>
    <dbReference type="NCBI Taxonomy" id="422564"/>
    <lineage>
        <taxon>Eukaryota</taxon>
        <taxon>Viridiplantae</taxon>
        <taxon>Streptophyta</taxon>
        <taxon>Embryophyta</taxon>
        <taxon>Tracheophyta</taxon>
        <taxon>Spermatophyta</taxon>
        <taxon>Magnoliopsida</taxon>
        <taxon>Liliopsida</taxon>
        <taxon>Poales</taxon>
        <taxon>Poaceae</taxon>
        <taxon>PACMAD clade</taxon>
        <taxon>Panicoideae</taxon>
        <taxon>Andropogonodae</taxon>
        <taxon>Andropogoneae</taxon>
        <taxon>Saccharinae</taxon>
        <taxon>Miscanthus</taxon>
    </lineage>
</organism>
<dbReference type="PROSITE" id="PS00061">
    <property type="entry name" value="ADH_SHORT"/>
    <property type="match status" value="1"/>
</dbReference>
<protein>
    <submittedName>
        <fullName evidence="4">Uncharacterized protein</fullName>
    </submittedName>
</protein>
<dbReference type="Gene3D" id="3.40.50.720">
    <property type="entry name" value="NAD(P)-binding Rossmann-like Domain"/>
    <property type="match status" value="1"/>
</dbReference>
<dbReference type="Pfam" id="PF13561">
    <property type="entry name" value="adh_short_C2"/>
    <property type="match status" value="1"/>
</dbReference>
<dbReference type="PANTHER" id="PTHR42898:SF6">
    <property type="entry name" value="NADP-DEPENDENT MANNITOL DEHYDROGENASE"/>
    <property type="match status" value="1"/>
</dbReference>
<name>A0A811ME35_9POAL</name>
<keyword evidence="5" id="KW-1185">Reference proteome</keyword>
<keyword evidence="3" id="KW-0812">Transmembrane</keyword>